<evidence type="ECO:0000313" key="2">
    <source>
        <dbReference type="Proteomes" id="UP000192932"/>
    </source>
</evidence>
<dbReference type="AlphaFoldDB" id="A0A1W6AAL2"/>
<dbReference type="RefSeq" id="WP_085311989.1">
    <property type="nucleotide sequence ID" value="NZ_CP020743.1"/>
</dbReference>
<name>A0A1W6AAL2_BACMY</name>
<organism evidence="1 2">
    <name type="scientific">Bacillus mycoides</name>
    <dbReference type="NCBI Taxonomy" id="1405"/>
    <lineage>
        <taxon>Bacteria</taxon>
        <taxon>Bacillati</taxon>
        <taxon>Bacillota</taxon>
        <taxon>Bacilli</taxon>
        <taxon>Bacillales</taxon>
        <taxon>Bacillaceae</taxon>
        <taxon>Bacillus</taxon>
        <taxon>Bacillus cereus group</taxon>
    </lineage>
</organism>
<sequence>MSIIYKRETCLRKDLFDSFIKMFVEAGWEVLEDNGTEKDYRIVIHSKGSNGRSPMYLAFYPYSGQDALGKPSYDIRKNNSTDGLFKWIREWDYENKKEISIYGNWNRLNFFYRSPKLTYGGELTLSQDLEMEYYCYADLDRVVFIAIPNETILKQQKPGQAVQPIVHFFGIPEETYVEEKNEPSYSCAIHASSSTSYIGMDYAFLTCNTPKRLLDNFAYQNSFTYLTCYPAPAEGGSNNGTIMLWDLYIAEENVGLRAKLGFLQCFKPNGKIITDGRSGDTIEIETENGIEVYLPFWANYFSYSSESNYKTTSSFGRDITYLAIRIR</sequence>
<dbReference type="EMBL" id="CP020743">
    <property type="protein sequence ID" value="ARJ22966.1"/>
    <property type="molecule type" value="Genomic_DNA"/>
</dbReference>
<proteinExistence type="predicted"/>
<protein>
    <submittedName>
        <fullName evidence="1">Uncharacterized protein</fullName>
    </submittedName>
</protein>
<evidence type="ECO:0000313" key="1">
    <source>
        <dbReference type="EMBL" id="ARJ22966.1"/>
    </source>
</evidence>
<accession>A0A1W6AAL2</accession>
<reference evidence="1 2" key="1">
    <citation type="submission" date="2017-04" db="EMBL/GenBank/DDBJ databases">
        <title>The Characteristic of a Fine Plant Growth-Promoting Rhizobacteria Bacillus mycoides Gnyt1 and its Whole Genome Sequencing Analysis.</title>
        <authorList>
            <person name="Li J.H."/>
            <person name="Yao T."/>
        </authorList>
    </citation>
    <scope>NUCLEOTIDE SEQUENCE [LARGE SCALE GENOMIC DNA]</scope>
    <source>
        <strain evidence="1 2">Gnyt1</strain>
    </source>
</reference>
<gene>
    <name evidence="1" type="ORF">B7492_18070</name>
</gene>
<dbReference type="Proteomes" id="UP000192932">
    <property type="component" value="Chromosome"/>
</dbReference>